<evidence type="ECO:0000256" key="1">
    <source>
        <dbReference type="SAM" id="MobiDB-lite"/>
    </source>
</evidence>
<feature type="region of interest" description="Disordered" evidence="1">
    <location>
        <begin position="1"/>
        <end position="22"/>
    </location>
</feature>
<name>A0A317CKQ1_9GAMM</name>
<keyword evidence="3" id="KW-1185">Reference proteome</keyword>
<reference evidence="2 3" key="1">
    <citation type="submission" date="2018-05" db="EMBL/GenBank/DDBJ databases">
        <title>Leucothrix arctica sp. nov., isolated from Arctic seawater.</title>
        <authorList>
            <person name="Choi A."/>
            <person name="Baek K."/>
        </authorList>
    </citation>
    <scope>NUCLEOTIDE SEQUENCE [LARGE SCALE GENOMIC DNA]</scope>
    <source>
        <strain evidence="2 3">JCM 18388</strain>
    </source>
</reference>
<comment type="caution">
    <text evidence="2">The sequence shown here is derived from an EMBL/GenBank/DDBJ whole genome shotgun (WGS) entry which is preliminary data.</text>
</comment>
<dbReference type="Proteomes" id="UP000245539">
    <property type="component" value="Unassembled WGS sequence"/>
</dbReference>
<dbReference type="EMBL" id="QGKM01000019">
    <property type="protein sequence ID" value="PWQ98023.1"/>
    <property type="molecule type" value="Genomic_DNA"/>
</dbReference>
<proteinExistence type="predicted"/>
<dbReference type="AlphaFoldDB" id="A0A317CKQ1"/>
<gene>
    <name evidence="2" type="ORF">DKW60_08770</name>
</gene>
<dbReference type="RefSeq" id="WP_109837282.1">
    <property type="nucleotide sequence ID" value="NZ_QGKM01000019.1"/>
</dbReference>
<evidence type="ECO:0000313" key="2">
    <source>
        <dbReference type="EMBL" id="PWQ98023.1"/>
    </source>
</evidence>
<accession>A0A317CKQ1</accession>
<sequence>MSDNTSFPPKNQFSESVDPAEDEKAWLQSGIYALKDAEQNGYACTAEELDQKITKLKKSDWASHNNND</sequence>
<evidence type="ECO:0000313" key="3">
    <source>
        <dbReference type="Proteomes" id="UP000245539"/>
    </source>
</evidence>
<organism evidence="2 3">
    <name type="scientific">Leucothrix pacifica</name>
    <dbReference type="NCBI Taxonomy" id="1247513"/>
    <lineage>
        <taxon>Bacteria</taxon>
        <taxon>Pseudomonadati</taxon>
        <taxon>Pseudomonadota</taxon>
        <taxon>Gammaproteobacteria</taxon>
        <taxon>Thiotrichales</taxon>
        <taxon>Thiotrichaceae</taxon>
        <taxon>Leucothrix</taxon>
    </lineage>
</organism>
<feature type="compositionally biased region" description="Polar residues" evidence="1">
    <location>
        <begin position="1"/>
        <end position="15"/>
    </location>
</feature>
<protein>
    <submittedName>
        <fullName evidence="2">Uncharacterized protein</fullName>
    </submittedName>
</protein>
<dbReference type="OrthoDB" id="5624607at2"/>